<keyword evidence="8 12" id="KW-0496">Mitochondrion</keyword>
<evidence type="ECO:0000256" key="6">
    <source>
        <dbReference type="ARBA" id="ARBA00022792"/>
    </source>
</evidence>
<evidence type="ECO:0000256" key="11">
    <source>
        <dbReference type="ARBA" id="ARBA00046393"/>
    </source>
</evidence>
<dbReference type="Pfam" id="PF02271">
    <property type="entry name" value="UCR_14kD"/>
    <property type="match status" value="1"/>
</dbReference>
<dbReference type="SUPFAM" id="SSF81524">
    <property type="entry name" value="14 kDa protein of cytochrome bc1 complex (Ubiquinol-cytochrome c reductase)"/>
    <property type="match status" value="1"/>
</dbReference>
<dbReference type="FunFam" id="1.10.1090.10:FF:000001">
    <property type="entry name" value="Cytochrome b-c1 complex subunit 7"/>
    <property type="match status" value="1"/>
</dbReference>
<dbReference type="STRING" id="35525.A0A164Z6Q7"/>
<gene>
    <name evidence="13" type="ORF">APZ42_018389</name>
</gene>
<evidence type="ECO:0000256" key="5">
    <source>
        <dbReference type="ARBA" id="ARBA00022660"/>
    </source>
</evidence>
<comment type="caution">
    <text evidence="13">The sequence shown here is derived from an EMBL/GenBank/DDBJ whole genome shotgun (WGS) entry which is preliminary data.</text>
</comment>
<evidence type="ECO:0000313" key="13">
    <source>
        <dbReference type="EMBL" id="KZS16004.1"/>
    </source>
</evidence>
<evidence type="ECO:0000313" key="14">
    <source>
        <dbReference type="Proteomes" id="UP000076858"/>
    </source>
</evidence>
<sequence>MAVSKAPAFLSQLRLTLGRMAYNASGFNKYGLMHDDVLYETPDVEEAIRRLPTKLVDERNYRILRALQYSGLKKYLPKNEWTKYEEDVRYLQPYLEEVIRERKEKESWEKMF</sequence>
<dbReference type="GO" id="GO:0045275">
    <property type="term" value="C:respiratory chain complex III"/>
    <property type="evidence" value="ECO:0007669"/>
    <property type="project" value="InterPro"/>
</dbReference>
<dbReference type="EMBL" id="LRGB01000781">
    <property type="protein sequence ID" value="KZS16004.1"/>
    <property type="molecule type" value="Genomic_DNA"/>
</dbReference>
<dbReference type="InterPro" id="IPR036544">
    <property type="entry name" value="QCR7_sf"/>
</dbReference>
<evidence type="ECO:0000256" key="4">
    <source>
        <dbReference type="ARBA" id="ARBA00022448"/>
    </source>
</evidence>
<dbReference type="Proteomes" id="UP000076858">
    <property type="component" value="Unassembled WGS sequence"/>
</dbReference>
<dbReference type="Gene3D" id="1.10.1090.10">
    <property type="entry name" value="Cytochrome b-c1 complex subunit 7"/>
    <property type="match status" value="1"/>
</dbReference>
<dbReference type="GO" id="GO:0005743">
    <property type="term" value="C:mitochondrial inner membrane"/>
    <property type="evidence" value="ECO:0007669"/>
    <property type="project" value="UniProtKB-SubCell"/>
</dbReference>
<comment type="subunit">
    <text evidence="10">Component of the ubiquinol-cytochrome c oxidoreductase (cytochrome b-c1 complex, complex III, CIII), a multisubunit enzyme composed of 3 respiratory subunits cytochrome b, cytochrome c1 and Rieske protein, 2 core protein subunits, and additional low-molecular weight protein subunits. The complex exists as an obligatory dimer and forms supercomplexes (SCs) in the inner mitochondrial membrane with cytochrome c oxidase (complex IV, CIV).</text>
</comment>
<accession>A0A164Z6Q7</accession>
<keyword evidence="5 12" id="KW-0679">Respiratory chain</keyword>
<dbReference type="GO" id="GO:0006122">
    <property type="term" value="P:mitochondrial electron transport, ubiquinol to cytochrome c"/>
    <property type="evidence" value="ECO:0007669"/>
    <property type="project" value="InterPro"/>
</dbReference>
<evidence type="ECO:0000256" key="8">
    <source>
        <dbReference type="ARBA" id="ARBA00023128"/>
    </source>
</evidence>
<reference evidence="13 14" key="1">
    <citation type="submission" date="2016-03" db="EMBL/GenBank/DDBJ databases">
        <title>EvidentialGene: Evidence-directed Construction of Genes on Genomes.</title>
        <authorList>
            <person name="Gilbert D.G."/>
            <person name="Choi J.-H."/>
            <person name="Mockaitis K."/>
            <person name="Colbourne J."/>
            <person name="Pfrender M."/>
        </authorList>
    </citation>
    <scope>NUCLEOTIDE SEQUENCE [LARGE SCALE GENOMIC DNA]</scope>
    <source>
        <strain evidence="13 14">Xinb3</strain>
        <tissue evidence="13">Complete organism</tissue>
    </source>
</reference>
<dbReference type="InterPro" id="IPR003197">
    <property type="entry name" value="QCR7"/>
</dbReference>
<dbReference type="AlphaFoldDB" id="A0A164Z6Q7"/>
<dbReference type="PANTHER" id="PTHR12022">
    <property type="entry name" value="UBIQUINOL-CYTOCHROME C REDUCTASE COMPLEX 14 KD PROTEIN"/>
    <property type="match status" value="1"/>
</dbReference>
<dbReference type="OrthoDB" id="425749at2759"/>
<keyword evidence="6 12" id="KW-0999">Mitochondrion inner membrane</keyword>
<evidence type="ECO:0000256" key="2">
    <source>
        <dbReference type="ARBA" id="ARBA00008554"/>
    </source>
</evidence>
<evidence type="ECO:0000256" key="10">
    <source>
        <dbReference type="ARBA" id="ARBA00038521"/>
    </source>
</evidence>
<proteinExistence type="inferred from homology"/>
<protein>
    <recommendedName>
        <fullName evidence="3 12">Cytochrome b-c1 complex subunit 7</fullName>
    </recommendedName>
</protein>
<evidence type="ECO:0000256" key="12">
    <source>
        <dbReference type="PIRNR" id="PIRNR000022"/>
    </source>
</evidence>
<dbReference type="PIRSF" id="PIRSF000022">
    <property type="entry name" value="Bc1_14K"/>
    <property type="match status" value="1"/>
</dbReference>
<comment type="function">
    <text evidence="12">Component of the ubiquinol-cytochrome c oxidoreductase, a multisubunit transmembrane complex that is part of the mitochondrial electron transport chain which drives oxidative phosphorylation.</text>
</comment>
<keyword evidence="4 12" id="KW-0813">Transport</keyword>
<name>A0A164Z6Q7_9CRUS</name>
<keyword evidence="14" id="KW-1185">Reference proteome</keyword>
<evidence type="ECO:0000256" key="1">
    <source>
        <dbReference type="ARBA" id="ARBA00004443"/>
    </source>
</evidence>
<keyword evidence="9 12" id="KW-0472">Membrane</keyword>
<organism evidence="13 14">
    <name type="scientific">Daphnia magna</name>
    <dbReference type="NCBI Taxonomy" id="35525"/>
    <lineage>
        <taxon>Eukaryota</taxon>
        <taxon>Metazoa</taxon>
        <taxon>Ecdysozoa</taxon>
        <taxon>Arthropoda</taxon>
        <taxon>Crustacea</taxon>
        <taxon>Branchiopoda</taxon>
        <taxon>Diplostraca</taxon>
        <taxon>Cladocera</taxon>
        <taxon>Anomopoda</taxon>
        <taxon>Daphniidae</taxon>
        <taxon>Daphnia</taxon>
    </lineage>
</organism>
<dbReference type="PANTHER" id="PTHR12022:SF0">
    <property type="entry name" value="CYTOCHROME B-C1 COMPLEX SUBUNIT 7"/>
    <property type="match status" value="1"/>
</dbReference>
<comment type="subunit">
    <text evidence="11">Component of the ubiquinol-cytochrome c oxidoreductase (cytochrome b-c1 complex, complex III, CIII), a multisubunit enzyme composed of 11 subunits. The complex is composed of 3 respiratory subunits cytochrome b, cytochrome c1 and Rieske protein UQCRFS1, 2 core protein subunits UQCRC1/QCR1 and UQCRC2/QCR2, and 6 low-molecular weight protein subunits UQCRH/QCR6, UQCRB/QCR7, UQCRQ/QCR8, UQCR10/QCR9, UQCR11/QCR10 and subunit 9, the cleavage product of Rieske protein UQCRFS1. The complex exists as an obligatory dimer and forms supercomplexes (SCs) in the inner mitochondrial membrane with NADH-ubiquinone oxidoreductase (complex I, CI) and cytochrome c oxidase (complex IV, CIV), resulting in different assemblies (supercomplex SCI(1)III(2)IV(1) and megacomplex MCI(2)III(2)IV(2)).</text>
</comment>
<comment type="subcellular location">
    <subcellularLocation>
        <location evidence="1">Mitochondrion inner membrane</location>
        <topology evidence="1">Peripheral membrane protein</topology>
        <orientation evidence="1">Matrix side</orientation>
    </subcellularLocation>
</comment>
<evidence type="ECO:0000256" key="3">
    <source>
        <dbReference type="ARBA" id="ARBA00016323"/>
    </source>
</evidence>
<evidence type="ECO:0000256" key="9">
    <source>
        <dbReference type="ARBA" id="ARBA00023136"/>
    </source>
</evidence>
<evidence type="ECO:0000256" key="7">
    <source>
        <dbReference type="ARBA" id="ARBA00022982"/>
    </source>
</evidence>
<comment type="similarity">
    <text evidence="2 12">Belongs to the UQCRB/QCR7 family.</text>
</comment>
<keyword evidence="7 12" id="KW-0249">Electron transport</keyword>